<gene>
    <name evidence="8" type="ORF">TL08_11050</name>
</gene>
<dbReference type="EMBL" id="CP014859">
    <property type="protein sequence ID" value="AOS63024.1"/>
    <property type="molecule type" value="Genomic_DNA"/>
</dbReference>
<dbReference type="InterPro" id="IPR006543">
    <property type="entry name" value="Histidinol-phos"/>
</dbReference>
<dbReference type="KEGG" id="ahm:TL08_11050"/>
<accession>A0AAC9HPJ7</accession>
<dbReference type="InterPro" id="IPR004446">
    <property type="entry name" value="Heptose_bisP_phosphatase"/>
</dbReference>
<protein>
    <recommendedName>
        <fullName evidence="7">D,D-heptose 1,7-bisphosphate phosphatase</fullName>
    </recommendedName>
</protein>
<sequence>MKGTSVAATGRPTGRVSAVLFDRDGTLIEEVPYNGDPSRVRPVPSARRALERLRALGIPVGVITNQSGLGRGLMAPEQVKAVNRIVEAQLGRFDVWAVCPHQPTDHGGCACRKPKPGMVLSCASRLGVPVSEIVVIGDTGSDMQAALAAGATPILVPSPMTLPVEIEQAPLVADDLDLAVHLALGLALPRVIVEDALPGPRTPEPGRRPTGRLH</sequence>
<name>A0AAC9HPJ7_9PSEU</name>
<dbReference type="NCBIfam" id="TIGR01656">
    <property type="entry name" value="Histidinol-ppas"/>
    <property type="match status" value="1"/>
</dbReference>
<keyword evidence="5" id="KW-0378">Hydrolase</keyword>
<dbReference type="InterPro" id="IPR023214">
    <property type="entry name" value="HAD_sf"/>
</dbReference>
<dbReference type="GO" id="GO:0005975">
    <property type="term" value="P:carbohydrate metabolic process"/>
    <property type="evidence" value="ECO:0007669"/>
    <property type="project" value="InterPro"/>
</dbReference>
<evidence type="ECO:0000256" key="1">
    <source>
        <dbReference type="ARBA" id="ARBA00004496"/>
    </source>
</evidence>
<dbReference type="SUPFAM" id="SSF56784">
    <property type="entry name" value="HAD-like"/>
    <property type="match status" value="1"/>
</dbReference>
<evidence type="ECO:0000256" key="2">
    <source>
        <dbReference type="ARBA" id="ARBA00005628"/>
    </source>
</evidence>
<keyword evidence="6" id="KW-0119">Carbohydrate metabolism</keyword>
<keyword evidence="3" id="KW-0963">Cytoplasm</keyword>
<dbReference type="GO" id="GO:0016791">
    <property type="term" value="F:phosphatase activity"/>
    <property type="evidence" value="ECO:0007669"/>
    <property type="project" value="InterPro"/>
</dbReference>
<proteinExistence type="inferred from homology"/>
<dbReference type="PANTHER" id="PTHR42891">
    <property type="entry name" value="D-GLYCERO-BETA-D-MANNO-HEPTOSE-1,7-BISPHOSPHATE 7-PHOSPHATASE"/>
    <property type="match status" value="1"/>
</dbReference>
<dbReference type="RefSeq" id="WP_069848627.1">
    <property type="nucleotide sequence ID" value="NZ_CP014859.1"/>
</dbReference>
<evidence type="ECO:0000313" key="9">
    <source>
        <dbReference type="Proteomes" id="UP000095210"/>
    </source>
</evidence>
<evidence type="ECO:0000313" key="8">
    <source>
        <dbReference type="EMBL" id="AOS63024.1"/>
    </source>
</evidence>
<keyword evidence="9" id="KW-1185">Reference proteome</keyword>
<comment type="subcellular location">
    <subcellularLocation>
        <location evidence="1">Cytoplasm</location>
    </subcellularLocation>
</comment>
<dbReference type="Gene3D" id="3.40.50.1000">
    <property type="entry name" value="HAD superfamily/HAD-like"/>
    <property type="match status" value="1"/>
</dbReference>
<evidence type="ECO:0000256" key="7">
    <source>
        <dbReference type="ARBA" id="ARBA00031828"/>
    </source>
</evidence>
<dbReference type="Proteomes" id="UP000095210">
    <property type="component" value="Chromosome"/>
</dbReference>
<dbReference type="PANTHER" id="PTHR42891:SF1">
    <property type="entry name" value="D-GLYCERO-BETA-D-MANNO-HEPTOSE-1,7-BISPHOSPHATE 7-PHOSPHATASE"/>
    <property type="match status" value="1"/>
</dbReference>
<keyword evidence="4" id="KW-0479">Metal-binding</keyword>
<dbReference type="NCBIfam" id="TIGR01662">
    <property type="entry name" value="HAD-SF-IIIA"/>
    <property type="match status" value="1"/>
</dbReference>
<comment type="similarity">
    <text evidence="2">Belongs to the GmhB family.</text>
</comment>
<dbReference type="GO" id="GO:0005737">
    <property type="term" value="C:cytoplasm"/>
    <property type="evidence" value="ECO:0007669"/>
    <property type="project" value="UniProtKB-SubCell"/>
</dbReference>
<reference evidence="9" key="1">
    <citation type="submission" date="2016-03" db="EMBL/GenBank/DDBJ databases">
        <title>Complete genome sequence of the type strain Actinoalloteichus hymeniacidonis DSM 45092.</title>
        <authorList>
            <person name="Schaffert L."/>
            <person name="Albersmeier A."/>
            <person name="Winkler A."/>
            <person name="Kalinowski J."/>
            <person name="Zotchev S."/>
            <person name="Ruckert C."/>
        </authorList>
    </citation>
    <scope>NUCLEOTIDE SEQUENCE [LARGE SCALE GENOMIC DNA]</scope>
    <source>
        <strain evidence="9">HPA177(T) (DSM 45092(T))</strain>
    </source>
</reference>
<dbReference type="CDD" id="cd07503">
    <property type="entry name" value="HAD_HisB-N"/>
    <property type="match status" value="1"/>
</dbReference>
<evidence type="ECO:0000256" key="6">
    <source>
        <dbReference type="ARBA" id="ARBA00023277"/>
    </source>
</evidence>
<evidence type="ECO:0000256" key="4">
    <source>
        <dbReference type="ARBA" id="ARBA00022723"/>
    </source>
</evidence>
<evidence type="ECO:0000256" key="5">
    <source>
        <dbReference type="ARBA" id="ARBA00022801"/>
    </source>
</evidence>
<dbReference type="GO" id="GO:0046872">
    <property type="term" value="F:metal ion binding"/>
    <property type="evidence" value="ECO:0007669"/>
    <property type="project" value="UniProtKB-KW"/>
</dbReference>
<dbReference type="Pfam" id="PF00702">
    <property type="entry name" value="Hydrolase"/>
    <property type="match status" value="1"/>
</dbReference>
<dbReference type="AlphaFoldDB" id="A0AAC9HPJ7"/>
<organism evidence="8 9">
    <name type="scientific">Actinoalloteichus hymeniacidonis</name>
    <dbReference type="NCBI Taxonomy" id="340345"/>
    <lineage>
        <taxon>Bacteria</taxon>
        <taxon>Bacillati</taxon>
        <taxon>Actinomycetota</taxon>
        <taxon>Actinomycetes</taxon>
        <taxon>Pseudonocardiales</taxon>
        <taxon>Pseudonocardiaceae</taxon>
        <taxon>Actinoalloteichus</taxon>
    </lineage>
</organism>
<evidence type="ECO:0000256" key="3">
    <source>
        <dbReference type="ARBA" id="ARBA00022490"/>
    </source>
</evidence>
<dbReference type="InterPro" id="IPR036412">
    <property type="entry name" value="HAD-like_sf"/>
</dbReference>
<dbReference type="InterPro" id="IPR006549">
    <property type="entry name" value="HAD-SF_hydro_IIIA"/>
</dbReference>